<dbReference type="STRING" id="298654.FraEuI1c_7039"/>
<reference evidence="2 3" key="1">
    <citation type="submission" date="2010-10" db="EMBL/GenBank/DDBJ databases">
        <title>Complete sequence of Frankia sp. EuI1c.</title>
        <authorList>
            <consortium name="US DOE Joint Genome Institute"/>
            <person name="Lucas S."/>
            <person name="Copeland A."/>
            <person name="Lapidus A."/>
            <person name="Cheng J.-F."/>
            <person name="Bruce D."/>
            <person name="Goodwin L."/>
            <person name="Pitluck S."/>
            <person name="Chertkov O."/>
            <person name="Detter J.C."/>
            <person name="Han C."/>
            <person name="Tapia R."/>
            <person name="Land M."/>
            <person name="Hauser L."/>
            <person name="Jeffries C."/>
            <person name="Kyrpides N."/>
            <person name="Ivanova N."/>
            <person name="Mikhailova N."/>
            <person name="Beauchemin N."/>
            <person name="Sen A."/>
            <person name="Sur S.A."/>
            <person name="Gtari M."/>
            <person name="Wall L."/>
            <person name="Tisa L."/>
            <person name="Woyke T."/>
        </authorList>
    </citation>
    <scope>NUCLEOTIDE SEQUENCE [LARGE SCALE GENOMIC DNA]</scope>
    <source>
        <strain evidence="3">DSM 45817 / CECT 9037 / EuI1c</strain>
    </source>
</reference>
<comment type="similarity">
    <text evidence="1">Belongs to the ROK (NagC/XylR) family.</text>
</comment>
<evidence type="ECO:0000313" key="3">
    <source>
        <dbReference type="Proteomes" id="UP000002484"/>
    </source>
</evidence>
<evidence type="ECO:0000313" key="2">
    <source>
        <dbReference type="EMBL" id="ADP85005.1"/>
    </source>
</evidence>
<organism evidence="2 3">
    <name type="scientific">Pseudofrankia inefficax (strain DSM 45817 / CECT 9037 / DDB 130130 / EuI1c)</name>
    <name type="common">Frankia inefficax</name>
    <dbReference type="NCBI Taxonomy" id="298654"/>
    <lineage>
        <taxon>Bacteria</taxon>
        <taxon>Bacillati</taxon>
        <taxon>Actinomycetota</taxon>
        <taxon>Actinomycetes</taxon>
        <taxon>Frankiales</taxon>
        <taxon>Frankiaceae</taxon>
        <taxon>Pseudofrankia</taxon>
    </lineage>
</organism>
<dbReference type="KEGG" id="fri:FraEuI1c_7039"/>
<keyword evidence="3" id="KW-1185">Reference proteome</keyword>
<dbReference type="InParanoid" id="E3IXA5"/>
<dbReference type="SUPFAM" id="SSF53067">
    <property type="entry name" value="Actin-like ATPase domain"/>
    <property type="match status" value="1"/>
</dbReference>
<gene>
    <name evidence="2" type="ordered locus">FraEuI1c_7039</name>
</gene>
<dbReference type="PANTHER" id="PTHR18964">
    <property type="entry name" value="ROK (REPRESSOR, ORF, KINASE) FAMILY"/>
    <property type="match status" value="1"/>
</dbReference>
<dbReference type="Proteomes" id="UP000002484">
    <property type="component" value="Chromosome"/>
</dbReference>
<dbReference type="InterPro" id="IPR036388">
    <property type="entry name" value="WH-like_DNA-bd_sf"/>
</dbReference>
<dbReference type="InterPro" id="IPR043129">
    <property type="entry name" value="ATPase_NBD"/>
</dbReference>
<evidence type="ECO:0000256" key="1">
    <source>
        <dbReference type="ARBA" id="ARBA00006479"/>
    </source>
</evidence>
<protein>
    <submittedName>
        <fullName evidence="2">ROK family protein</fullName>
    </submittedName>
</protein>
<dbReference type="RefSeq" id="WP_013428116.1">
    <property type="nucleotide sequence ID" value="NC_014666.1"/>
</dbReference>
<dbReference type="CDD" id="cd24076">
    <property type="entry name" value="ASKHA_ATPase_ROK_BsXylR-like"/>
    <property type="match status" value="1"/>
</dbReference>
<dbReference type="AlphaFoldDB" id="E3IXA5"/>
<dbReference type="InterPro" id="IPR000600">
    <property type="entry name" value="ROK"/>
</dbReference>
<dbReference type="SUPFAM" id="SSF46785">
    <property type="entry name" value="Winged helix' DNA-binding domain"/>
    <property type="match status" value="1"/>
</dbReference>
<dbReference type="Pfam" id="PF00480">
    <property type="entry name" value="ROK"/>
    <property type="match status" value="1"/>
</dbReference>
<dbReference type="HOGENOM" id="CLU_036604_13_2_11"/>
<dbReference type="OrthoDB" id="3189808at2"/>
<accession>E3IXA5</accession>
<name>E3IXA5_PSEI1</name>
<dbReference type="eggNOG" id="COG1940">
    <property type="taxonomic scope" value="Bacteria"/>
</dbReference>
<dbReference type="PANTHER" id="PTHR18964:SF149">
    <property type="entry name" value="BIFUNCTIONAL UDP-N-ACETYLGLUCOSAMINE 2-EPIMERASE_N-ACETYLMANNOSAMINE KINASE"/>
    <property type="match status" value="1"/>
</dbReference>
<dbReference type="Gene3D" id="3.30.420.40">
    <property type="match status" value="2"/>
</dbReference>
<proteinExistence type="inferred from homology"/>
<dbReference type="InterPro" id="IPR036390">
    <property type="entry name" value="WH_DNA-bd_sf"/>
</dbReference>
<dbReference type="Gene3D" id="1.10.10.10">
    <property type="entry name" value="Winged helix-like DNA-binding domain superfamily/Winged helix DNA-binding domain"/>
    <property type="match status" value="1"/>
</dbReference>
<sequence>MRLPRPHPSPAGIKQEELRRHNLSLLLRYVHLAGPTQRATLTAQTGLNRSTIGALAADLASTAGLVREESPDTHSGAGRPSLVVVPETERYQVLAFDLGVDRIIAARVGLGGALLSREVVPLPPGERGFTAVVDLTAATARRLAEALGPLTHCAGIGVAVPAVVRSADGFVRFAPNLGWEQQPLGAALRAALVDALPDRAIGGPVGSPAVQVANDADLGALAEHARGVARGHDDIVYLSGQVGLGAGIICNGRPLRGHGGYAGEAGHMIVNPTGQRCRCGARGCWETEIGTDAILRAAGHEPGDGGSVRAVVAEASAGDARARLALYEVSRWLAVGVGNLVNLFNPELVIFGGELRDLLEVVEHDVVGRMGAGGLTVSREHVALVPSALGGDSSLFGAAELAFAHLLDDPLGVAATLATTVEV</sequence>
<dbReference type="EMBL" id="CP002299">
    <property type="protein sequence ID" value="ADP85005.1"/>
    <property type="molecule type" value="Genomic_DNA"/>
</dbReference>